<sequence>MKTIYLFRHGKSSWKDAQLSDFDRPLSKRGKQDVPFMGQLLLYMNVKPDLWVSSSAKRAWSTAKRVAAELKVGKENIIKMDRLYHAEPETLLQVIQGLSVTASSVILFGHNPGLTELATLLCDYEFTDIPTSGVVGIQFSNAVNWVDVNFHQGKMIFFESPKNNSSAPE</sequence>
<gene>
    <name evidence="2" type="ORF">QNI16_22925</name>
</gene>
<dbReference type="PANTHER" id="PTHR47623:SF1">
    <property type="entry name" value="OS09G0287300 PROTEIN"/>
    <property type="match status" value="1"/>
</dbReference>
<evidence type="ECO:0000313" key="2">
    <source>
        <dbReference type="EMBL" id="MDJ1483371.1"/>
    </source>
</evidence>
<dbReference type="Pfam" id="PF00300">
    <property type="entry name" value="His_Phos_1"/>
    <property type="match status" value="1"/>
</dbReference>
<protein>
    <submittedName>
        <fullName evidence="2">Histidine phosphatase family protein</fullName>
    </submittedName>
</protein>
<comment type="caution">
    <text evidence="2">The sequence shown here is derived from an EMBL/GenBank/DDBJ whole genome shotgun (WGS) entry which is preliminary data.</text>
</comment>
<dbReference type="InterPro" id="IPR013078">
    <property type="entry name" value="His_Pase_superF_clade-1"/>
</dbReference>
<dbReference type="EMBL" id="JASJOS010000011">
    <property type="protein sequence ID" value="MDJ1483371.1"/>
    <property type="molecule type" value="Genomic_DNA"/>
</dbReference>
<dbReference type="PANTHER" id="PTHR47623">
    <property type="entry name" value="OS09G0287300 PROTEIN"/>
    <property type="match status" value="1"/>
</dbReference>
<dbReference type="SUPFAM" id="SSF53254">
    <property type="entry name" value="Phosphoglycerate mutase-like"/>
    <property type="match status" value="1"/>
</dbReference>
<name>A0AAE3QU87_9BACT</name>
<dbReference type="CDD" id="cd07067">
    <property type="entry name" value="HP_PGM_like"/>
    <property type="match status" value="1"/>
</dbReference>
<evidence type="ECO:0000313" key="3">
    <source>
        <dbReference type="Proteomes" id="UP001241110"/>
    </source>
</evidence>
<evidence type="ECO:0000256" key="1">
    <source>
        <dbReference type="PIRSR" id="PIRSR613078-2"/>
    </source>
</evidence>
<dbReference type="Proteomes" id="UP001241110">
    <property type="component" value="Unassembled WGS sequence"/>
</dbReference>
<feature type="binding site" evidence="1">
    <location>
        <position position="58"/>
    </location>
    <ligand>
        <name>substrate</name>
    </ligand>
</feature>
<accession>A0AAE3QU87</accession>
<dbReference type="Gene3D" id="3.40.50.1240">
    <property type="entry name" value="Phosphoglycerate mutase-like"/>
    <property type="match status" value="1"/>
</dbReference>
<proteinExistence type="predicted"/>
<dbReference type="AlphaFoldDB" id="A0AAE3QU87"/>
<reference evidence="2" key="1">
    <citation type="submission" date="2023-05" db="EMBL/GenBank/DDBJ databases">
        <authorList>
            <person name="Zhang X."/>
        </authorList>
    </citation>
    <scope>NUCLEOTIDE SEQUENCE</scope>
    <source>
        <strain evidence="2">YF14B1</strain>
    </source>
</reference>
<dbReference type="InterPro" id="IPR029033">
    <property type="entry name" value="His_PPase_superfam"/>
</dbReference>
<dbReference type="RefSeq" id="WP_313983137.1">
    <property type="nucleotide sequence ID" value="NZ_JASJOS010000011.1"/>
</dbReference>
<organism evidence="2 3">
    <name type="scientific">Xanthocytophaga flava</name>
    <dbReference type="NCBI Taxonomy" id="3048013"/>
    <lineage>
        <taxon>Bacteria</taxon>
        <taxon>Pseudomonadati</taxon>
        <taxon>Bacteroidota</taxon>
        <taxon>Cytophagia</taxon>
        <taxon>Cytophagales</taxon>
        <taxon>Rhodocytophagaceae</taxon>
        <taxon>Xanthocytophaga</taxon>
    </lineage>
</organism>